<accession>A0ABT9VLD4</accession>
<proteinExistence type="predicted"/>
<dbReference type="PROSITE" id="PS51677">
    <property type="entry name" value="NODB"/>
    <property type="match status" value="1"/>
</dbReference>
<dbReference type="InterPro" id="IPR011330">
    <property type="entry name" value="Glyco_hydro/deAcase_b/a-brl"/>
</dbReference>
<name>A0ABT9VLD4_9BACI</name>
<dbReference type="NCBIfam" id="TIGR02873">
    <property type="entry name" value="spore_ylxY"/>
    <property type="match status" value="1"/>
</dbReference>
<dbReference type="Pfam" id="PF01522">
    <property type="entry name" value="Polysacc_deac_1"/>
    <property type="match status" value="1"/>
</dbReference>
<reference evidence="2 3" key="1">
    <citation type="submission" date="2023-07" db="EMBL/GenBank/DDBJ databases">
        <title>Genomic Encyclopedia of Type Strains, Phase IV (KMG-IV): sequencing the most valuable type-strain genomes for metagenomic binning, comparative biology and taxonomic classification.</title>
        <authorList>
            <person name="Goeker M."/>
        </authorList>
    </citation>
    <scope>NUCLEOTIDE SEQUENCE [LARGE SCALE GENOMIC DNA]</scope>
    <source>
        <strain evidence="2 3">DSM 19092</strain>
    </source>
</reference>
<evidence type="ECO:0000313" key="2">
    <source>
        <dbReference type="EMBL" id="MDQ0161783.1"/>
    </source>
</evidence>
<evidence type="ECO:0000259" key="1">
    <source>
        <dbReference type="PROSITE" id="PS51677"/>
    </source>
</evidence>
<sequence length="329" mass="37511">MRRYILQMTAFIVIFVISVSTIQNPFSRHEIDEIKEANATISYNQDPLYETIVKEAKKYEIKAQNAEIHRVWKATPGYNGLKVDIKKSYRQMKQKGTFDPNLLVFQQVPPSIHLDDLPAEPIYRGHPDKPMVSFLVNVAWGNEYIPEMLDVLKKHHVKATFFLEGRWVKENPDLAKMIAEAGHEIGNHSYSHPDMAKLPSTRIYEQIDKTNEVIEATLGMKPTLFAPPSGSLRKEVVDIAAKLNMKTIMWSVDTIDWQRPEPHVLVERVMSKIHNGAMVLMHPTSSTSKSLETLILAIKQKNLSIGSVSMLLDEERIIESPLMNKPSTN</sequence>
<dbReference type="InterPro" id="IPR014228">
    <property type="entry name" value="Spore_polysacc_deacetyl_YlxY"/>
</dbReference>
<dbReference type="EMBL" id="JAUSTR010000001">
    <property type="protein sequence ID" value="MDQ0161783.1"/>
    <property type="molecule type" value="Genomic_DNA"/>
</dbReference>
<gene>
    <name evidence="2" type="ORF">J2S06_000853</name>
</gene>
<organism evidence="2 3">
    <name type="scientific">Aeribacillus alveayuensis</name>
    <dbReference type="NCBI Taxonomy" id="279215"/>
    <lineage>
        <taxon>Bacteria</taxon>
        <taxon>Bacillati</taxon>
        <taxon>Bacillota</taxon>
        <taxon>Bacilli</taxon>
        <taxon>Bacillales</taxon>
        <taxon>Bacillaceae</taxon>
        <taxon>Aeribacillus</taxon>
    </lineage>
</organism>
<dbReference type="InterPro" id="IPR050248">
    <property type="entry name" value="Polysacc_deacetylase_ArnD"/>
</dbReference>
<keyword evidence="3" id="KW-1185">Reference proteome</keyword>
<dbReference type="SUPFAM" id="SSF88713">
    <property type="entry name" value="Glycoside hydrolase/deacetylase"/>
    <property type="match status" value="1"/>
</dbReference>
<dbReference type="RefSeq" id="WP_419151370.1">
    <property type="nucleotide sequence ID" value="NZ_JAUSTR010000001.1"/>
</dbReference>
<protein>
    <submittedName>
        <fullName evidence="2">Sporulation protein (Polysaccharide deacetylase family)</fullName>
    </submittedName>
</protein>
<dbReference type="CDD" id="cd10950">
    <property type="entry name" value="CE4_BsYlxY_like"/>
    <property type="match status" value="1"/>
</dbReference>
<dbReference type="PANTHER" id="PTHR10587">
    <property type="entry name" value="GLYCOSYL TRANSFERASE-RELATED"/>
    <property type="match status" value="1"/>
</dbReference>
<dbReference type="InterPro" id="IPR002509">
    <property type="entry name" value="NODB_dom"/>
</dbReference>
<comment type="caution">
    <text evidence="2">The sequence shown here is derived from an EMBL/GenBank/DDBJ whole genome shotgun (WGS) entry which is preliminary data.</text>
</comment>
<dbReference type="PANTHER" id="PTHR10587:SF80">
    <property type="entry name" value="CHITOOLIGOSACCHARIDE DEACETYLASE"/>
    <property type="match status" value="1"/>
</dbReference>
<dbReference type="Gene3D" id="3.20.20.370">
    <property type="entry name" value="Glycoside hydrolase/deacetylase"/>
    <property type="match status" value="1"/>
</dbReference>
<feature type="domain" description="NodB homology" evidence="1">
    <location>
        <begin position="130"/>
        <end position="306"/>
    </location>
</feature>
<evidence type="ECO:0000313" key="3">
    <source>
        <dbReference type="Proteomes" id="UP001225646"/>
    </source>
</evidence>
<dbReference type="Proteomes" id="UP001225646">
    <property type="component" value="Unassembled WGS sequence"/>
</dbReference>